<reference evidence="1 2" key="1">
    <citation type="submission" date="2017-12" db="EMBL/GenBank/DDBJ databases">
        <title>Complete genome sequence of Herbivorax saccincola GGR1, a novel Cellulosome-producing hydrolytic bacterium in a thermophilic biogas plant, established by Illumina and Nanopore MinION sequencing.</title>
        <authorList>
            <person name="Pechtl A."/>
            <person name="Ruckert C."/>
            <person name="Koeck D.E."/>
            <person name="Maus I."/>
            <person name="Winkler A."/>
            <person name="Kalinowski J."/>
            <person name="Puhler A."/>
            <person name="Schwarz W.W."/>
            <person name="Zverlov V.V."/>
            <person name="Schluter A."/>
            <person name="Liebl W."/>
        </authorList>
    </citation>
    <scope>NUCLEOTIDE SEQUENCE [LARGE SCALE GENOMIC DNA]</scope>
    <source>
        <strain evidence="2">SR1</strain>
    </source>
</reference>
<dbReference type="RefSeq" id="WP_101299783.1">
    <property type="nucleotide sequence ID" value="NZ_CP025197.1"/>
</dbReference>
<sequence length="554" mass="64100">MKYSFNLRRHWWFDAGIAGLYTISKSGDERLRKFNVNVTATSLGLDFEGADQDTIRSFLETCYEILAERHWNISTVKQKENPELVVYDKENDTISLMPKRKPAPIVSMFVGARSWRGDGIPYKELKEPLKSRVDEFLEKNKTKLWGSDNKLLYSQPVCHQILKILPETKKSGKEETCSVCGNKSKFLSEVGQPSFLLFASSNATKSFNSQGKNPAKICWECDFISKFAVESASYKQTGDSTFIIQVTSPDTEKLIEMQKEFGSLSSMRTVDDKYYYSNIGLDADSLIRYCKKPHELLWSFMVEKYNLLARESTKEEQTDEPLEDDFLKDFLESISASTVQIYLLYTVDSGDTFLTKNLILYDDLGYFFRLIHHMKQNHVDIKKVFNSLYEENNLFREKILKNVLKKHSILRLMEQISFKKVLAEEPVSMNNILNFTTEYQKIIRGDNMNKEQIETAVNLGKQIVIQAVERAKAENESEKQALKKIKGDLYQLRKSRTRTDFLGQLNNLQFKYGISVSNHILDGLLEEADFEDFRSYCILGALNVYNTKNRNKEE</sequence>
<dbReference type="EMBL" id="CP025197">
    <property type="protein sequence ID" value="AUG56936.1"/>
    <property type="molecule type" value="Genomic_DNA"/>
</dbReference>
<organism evidence="1 2">
    <name type="scientific">Acetivibrio saccincola</name>
    <dbReference type="NCBI Taxonomy" id="1677857"/>
    <lineage>
        <taxon>Bacteria</taxon>
        <taxon>Bacillati</taxon>
        <taxon>Bacillota</taxon>
        <taxon>Clostridia</taxon>
        <taxon>Eubacteriales</taxon>
        <taxon>Oscillospiraceae</taxon>
        <taxon>Acetivibrio</taxon>
    </lineage>
</organism>
<gene>
    <name evidence="1" type="ORF">HVS_05015</name>
</gene>
<name>A0A2K9E648_9FIRM</name>
<evidence type="ECO:0000313" key="2">
    <source>
        <dbReference type="Proteomes" id="UP000233534"/>
    </source>
</evidence>
<protein>
    <submittedName>
        <fullName evidence="1">Uncharacterized protein</fullName>
    </submittedName>
</protein>
<dbReference type="AlphaFoldDB" id="A0A2K9E648"/>
<dbReference type="KEGG" id="hsc:HVS_05015"/>
<proteinExistence type="predicted"/>
<keyword evidence="2" id="KW-1185">Reference proteome</keyword>
<evidence type="ECO:0000313" key="1">
    <source>
        <dbReference type="EMBL" id="AUG56936.1"/>
    </source>
</evidence>
<dbReference type="Proteomes" id="UP000233534">
    <property type="component" value="Chromosome"/>
</dbReference>
<accession>A0A2K9E648</accession>